<name>A0ABN8J3R7_9NEOP</name>
<accession>A0ABN8J3R7</accession>
<gene>
    <name evidence="1" type="ORF">IPOD504_LOCUS16455</name>
</gene>
<sequence>MRQSLLCGSASSASTVAERYTRATDGQTCVQQACDFFPGVFGFRHIPPSAAVQCFHPPRCEDTHWVSSLATAARIAGRR</sequence>
<keyword evidence="2" id="KW-1185">Reference proteome</keyword>
<dbReference type="EMBL" id="OW152820">
    <property type="protein sequence ID" value="CAH2075049.1"/>
    <property type="molecule type" value="Genomic_DNA"/>
</dbReference>
<organism evidence="1 2">
    <name type="scientific">Iphiclides podalirius</name>
    <name type="common">scarce swallowtail</name>
    <dbReference type="NCBI Taxonomy" id="110791"/>
    <lineage>
        <taxon>Eukaryota</taxon>
        <taxon>Metazoa</taxon>
        <taxon>Ecdysozoa</taxon>
        <taxon>Arthropoda</taxon>
        <taxon>Hexapoda</taxon>
        <taxon>Insecta</taxon>
        <taxon>Pterygota</taxon>
        <taxon>Neoptera</taxon>
        <taxon>Endopterygota</taxon>
        <taxon>Lepidoptera</taxon>
        <taxon>Glossata</taxon>
        <taxon>Ditrysia</taxon>
        <taxon>Papilionoidea</taxon>
        <taxon>Papilionidae</taxon>
        <taxon>Papilioninae</taxon>
        <taxon>Iphiclides</taxon>
    </lineage>
</organism>
<evidence type="ECO:0000313" key="1">
    <source>
        <dbReference type="EMBL" id="CAH2075049.1"/>
    </source>
</evidence>
<evidence type="ECO:0008006" key="3">
    <source>
        <dbReference type="Google" id="ProtNLM"/>
    </source>
</evidence>
<protein>
    <recommendedName>
        <fullName evidence="3">Secreted protein</fullName>
    </recommendedName>
</protein>
<proteinExistence type="predicted"/>
<feature type="non-terminal residue" evidence="1">
    <location>
        <position position="79"/>
    </location>
</feature>
<dbReference type="Proteomes" id="UP000837857">
    <property type="component" value="Chromosome 8"/>
</dbReference>
<reference evidence="1" key="1">
    <citation type="submission" date="2022-03" db="EMBL/GenBank/DDBJ databases">
        <authorList>
            <person name="Martin H S."/>
        </authorList>
    </citation>
    <scope>NUCLEOTIDE SEQUENCE</scope>
</reference>
<evidence type="ECO:0000313" key="2">
    <source>
        <dbReference type="Proteomes" id="UP000837857"/>
    </source>
</evidence>